<dbReference type="RefSeq" id="XP_062686780.1">
    <property type="nucleotide sequence ID" value="XM_062826079.1"/>
</dbReference>
<dbReference type="AlphaFoldDB" id="A0AAE0MXS7"/>
<name>A0AAE0MXS7_9PEZI</name>
<evidence type="ECO:0000313" key="3">
    <source>
        <dbReference type="Proteomes" id="UP001278500"/>
    </source>
</evidence>
<feature type="compositionally biased region" description="Basic and acidic residues" evidence="1">
    <location>
        <begin position="204"/>
        <end position="215"/>
    </location>
</feature>
<protein>
    <submittedName>
        <fullName evidence="2">Uncharacterized protein</fullName>
    </submittedName>
</protein>
<comment type="caution">
    <text evidence="2">The sequence shown here is derived from an EMBL/GenBank/DDBJ whole genome shotgun (WGS) entry which is preliminary data.</text>
</comment>
<reference evidence="2" key="2">
    <citation type="submission" date="2023-06" db="EMBL/GenBank/DDBJ databases">
        <authorList>
            <consortium name="Lawrence Berkeley National Laboratory"/>
            <person name="Haridas S."/>
            <person name="Hensen N."/>
            <person name="Bonometti L."/>
            <person name="Westerberg I."/>
            <person name="Brannstrom I.O."/>
            <person name="Guillou S."/>
            <person name="Cros-Aarteil S."/>
            <person name="Calhoun S."/>
            <person name="Kuo A."/>
            <person name="Mondo S."/>
            <person name="Pangilinan J."/>
            <person name="Riley R."/>
            <person name="Labutti K."/>
            <person name="Andreopoulos B."/>
            <person name="Lipzen A."/>
            <person name="Chen C."/>
            <person name="Yanf M."/>
            <person name="Daum C."/>
            <person name="Ng V."/>
            <person name="Clum A."/>
            <person name="Steindorff A."/>
            <person name="Ohm R."/>
            <person name="Martin F."/>
            <person name="Silar P."/>
            <person name="Natvig D."/>
            <person name="Lalanne C."/>
            <person name="Gautier V."/>
            <person name="Ament-Velasquez S.L."/>
            <person name="Kruys A."/>
            <person name="Hutchinson M.I."/>
            <person name="Powell A.J."/>
            <person name="Barry K."/>
            <person name="Miller A.N."/>
            <person name="Grigoriev I.V."/>
            <person name="Debuchy R."/>
            <person name="Gladieux P."/>
            <person name="Thoren M.H."/>
            <person name="Johannesson H."/>
        </authorList>
    </citation>
    <scope>NUCLEOTIDE SEQUENCE</scope>
    <source>
        <strain evidence="2">CBS 560.94</strain>
    </source>
</reference>
<feature type="compositionally biased region" description="Low complexity" evidence="1">
    <location>
        <begin position="89"/>
        <end position="100"/>
    </location>
</feature>
<feature type="compositionally biased region" description="Polar residues" evidence="1">
    <location>
        <begin position="118"/>
        <end position="133"/>
    </location>
</feature>
<keyword evidence="3" id="KW-1185">Reference proteome</keyword>
<organism evidence="2 3">
    <name type="scientific">Neurospora tetraspora</name>
    <dbReference type="NCBI Taxonomy" id="94610"/>
    <lineage>
        <taxon>Eukaryota</taxon>
        <taxon>Fungi</taxon>
        <taxon>Dikarya</taxon>
        <taxon>Ascomycota</taxon>
        <taxon>Pezizomycotina</taxon>
        <taxon>Sordariomycetes</taxon>
        <taxon>Sordariomycetidae</taxon>
        <taxon>Sordariales</taxon>
        <taxon>Sordariaceae</taxon>
        <taxon>Neurospora</taxon>
    </lineage>
</organism>
<dbReference type="EMBL" id="JAUEPP010000001">
    <property type="protein sequence ID" value="KAK3355402.1"/>
    <property type="molecule type" value="Genomic_DNA"/>
</dbReference>
<gene>
    <name evidence="2" type="ORF">B0H65DRAFT_451897</name>
</gene>
<feature type="region of interest" description="Disordered" evidence="1">
    <location>
        <begin position="89"/>
        <end position="133"/>
    </location>
</feature>
<evidence type="ECO:0000256" key="1">
    <source>
        <dbReference type="SAM" id="MobiDB-lite"/>
    </source>
</evidence>
<reference evidence="2" key="1">
    <citation type="journal article" date="2023" name="Mol. Phylogenet. Evol.">
        <title>Genome-scale phylogeny and comparative genomics of the fungal order Sordariales.</title>
        <authorList>
            <person name="Hensen N."/>
            <person name="Bonometti L."/>
            <person name="Westerberg I."/>
            <person name="Brannstrom I.O."/>
            <person name="Guillou S."/>
            <person name="Cros-Aarteil S."/>
            <person name="Calhoun S."/>
            <person name="Haridas S."/>
            <person name="Kuo A."/>
            <person name="Mondo S."/>
            <person name="Pangilinan J."/>
            <person name="Riley R."/>
            <person name="LaButti K."/>
            <person name="Andreopoulos B."/>
            <person name="Lipzen A."/>
            <person name="Chen C."/>
            <person name="Yan M."/>
            <person name="Daum C."/>
            <person name="Ng V."/>
            <person name="Clum A."/>
            <person name="Steindorff A."/>
            <person name="Ohm R.A."/>
            <person name="Martin F."/>
            <person name="Silar P."/>
            <person name="Natvig D.O."/>
            <person name="Lalanne C."/>
            <person name="Gautier V."/>
            <person name="Ament-Velasquez S.L."/>
            <person name="Kruys A."/>
            <person name="Hutchinson M.I."/>
            <person name="Powell A.J."/>
            <person name="Barry K."/>
            <person name="Miller A.N."/>
            <person name="Grigoriev I.V."/>
            <person name="Debuchy R."/>
            <person name="Gladieux P."/>
            <person name="Hiltunen Thoren M."/>
            <person name="Johannesson H."/>
        </authorList>
    </citation>
    <scope>NUCLEOTIDE SEQUENCE</scope>
    <source>
        <strain evidence="2">CBS 560.94</strain>
    </source>
</reference>
<dbReference type="Proteomes" id="UP001278500">
    <property type="component" value="Unassembled WGS sequence"/>
</dbReference>
<feature type="compositionally biased region" description="Polar residues" evidence="1">
    <location>
        <begin position="1"/>
        <end position="17"/>
    </location>
</feature>
<sequence length="350" mass="38888">MPSSFPHSLSQLRNTETIVPPPDPSIIQTLVNALPPLSHPDIIHRSISHQPKSKCKYLDQGASLIILTTINRNQISVLKNFFHSIRVPCPGQQPHQPQGHYPRSKPSLRILTGLHHSPNPSSNPAVPTTSSRVSGVGKQPYNLAIALTGAHNRIAFYGNVLNSLPAIRMGGLSRYKQVILVAVQSFVQLPLEFGRLSRERGWDGKSDGEYHRYEDETGEGTGAGTEREMKKKPVDYSVIMMYNVTRRERKVVVTRGVTVNEGWVRQVMWMCGFEDEDAKPGIVEGDGNDKGTKVKGRKPVGEEMKTTVWNGTTEHLDAGDWQEVAAGVSRYELIKEALEELRGDVEGWLS</sequence>
<dbReference type="GeneID" id="87863233"/>
<feature type="region of interest" description="Disordered" evidence="1">
    <location>
        <begin position="1"/>
        <end position="21"/>
    </location>
</feature>
<evidence type="ECO:0000313" key="2">
    <source>
        <dbReference type="EMBL" id="KAK3355402.1"/>
    </source>
</evidence>
<proteinExistence type="predicted"/>
<feature type="region of interest" description="Disordered" evidence="1">
    <location>
        <begin position="204"/>
        <end position="229"/>
    </location>
</feature>
<accession>A0AAE0MXS7</accession>